<gene>
    <name evidence="1" type="ORF">LEP1GSC133_2615</name>
</gene>
<dbReference type="EMBL" id="AKWF02000109">
    <property type="protein sequence ID" value="EMO61024.1"/>
    <property type="molecule type" value="Genomic_DNA"/>
</dbReference>
<dbReference type="Proteomes" id="UP000012159">
    <property type="component" value="Unassembled WGS sequence"/>
</dbReference>
<name>M6W734_LEPBO</name>
<protein>
    <submittedName>
        <fullName evidence="1">Uncharacterized protein</fullName>
    </submittedName>
</protein>
<dbReference type="AlphaFoldDB" id="M6W734"/>
<dbReference type="STRING" id="1192866.LEP1GSC133_2615"/>
<organism evidence="1 2">
    <name type="scientific">Leptospira borgpetersenii serovar Pomona str. 200901868</name>
    <dbReference type="NCBI Taxonomy" id="1192866"/>
    <lineage>
        <taxon>Bacteria</taxon>
        <taxon>Pseudomonadati</taxon>
        <taxon>Spirochaetota</taxon>
        <taxon>Spirochaetia</taxon>
        <taxon>Leptospirales</taxon>
        <taxon>Leptospiraceae</taxon>
        <taxon>Leptospira</taxon>
    </lineage>
</organism>
<sequence length="153" mass="17999">MLIRTDPKIDLPISIQKTEELASLVLDRGQKETGELLHRGFRIQFVEIKKRTKEAALAKRTAFPVQRTETEELLLFWKILSHFQSPNPGYNIALILIQSLIKKRRNFGPSKKAKNIFQHQKRLWNSKPKQYSRNSNVIIKYLSYCRNIGQFFD</sequence>
<comment type="caution">
    <text evidence="1">The sequence shown here is derived from an EMBL/GenBank/DDBJ whole genome shotgun (WGS) entry which is preliminary data.</text>
</comment>
<reference evidence="1 2" key="1">
    <citation type="submission" date="2013-01" db="EMBL/GenBank/DDBJ databases">
        <authorList>
            <person name="Harkins D.M."/>
            <person name="Durkin A.S."/>
            <person name="Brinkac L.M."/>
            <person name="Haft D.H."/>
            <person name="Selengut J.D."/>
            <person name="Sanka R."/>
            <person name="DePew J."/>
            <person name="Purushe J."/>
            <person name="Picardeau M."/>
            <person name="Werts C."/>
            <person name="Goarant C."/>
            <person name="Vinetz J.M."/>
            <person name="Sutton G.G."/>
            <person name="Nierman W.C."/>
            <person name="Fouts D.E."/>
        </authorList>
    </citation>
    <scope>NUCLEOTIDE SEQUENCE [LARGE SCALE GENOMIC DNA]</scope>
    <source>
        <strain evidence="1 2">200901868</strain>
    </source>
</reference>
<evidence type="ECO:0000313" key="2">
    <source>
        <dbReference type="Proteomes" id="UP000012159"/>
    </source>
</evidence>
<evidence type="ECO:0000313" key="1">
    <source>
        <dbReference type="EMBL" id="EMO61024.1"/>
    </source>
</evidence>
<proteinExistence type="predicted"/>
<accession>M6W734</accession>